<keyword evidence="1" id="KW-1133">Transmembrane helix</keyword>
<dbReference type="Gene3D" id="3.30.200.20">
    <property type="entry name" value="Phosphorylase Kinase, domain 1"/>
    <property type="match status" value="1"/>
</dbReference>
<feature type="domain" description="Aminoglycoside phosphotransferase" evidence="2">
    <location>
        <begin position="56"/>
        <end position="308"/>
    </location>
</feature>
<keyword evidence="3" id="KW-0418">Kinase</keyword>
<dbReference type="Proteomes" id="UP000327118">
    <property type="component" value="Unassembled WGS sequence"/>
</dbReference>
<dbReference type="Gene3D" id="3.90.1200.10">
    <property type="match status" value="1"/>
</dbReference>
<dbReference type="InterPro" id="IPR051678">
    <property type="entry name" value="AGP_Transferase"/>
</dbReference>
<evidence type="ECO:0000313" key="4">
    <source>
        <dbReference type="Proteomes" id="UP000327118"/>
    </source>
</evidence>
<dbReference type="InterPro" id="IPR002575">
    <property type="entry name" value="Aminoglycoside_PTrfase"/>
</dbReference>
<dbReference type="InterPro" id="IPR011009">
    <property type="entry name" value="Kinase-like_dom_sf"/>
</dbReference>
<evidence type="ECO:0000256" key="1">
    <source>
        <dbReference type="SAM" id="Phobius"/>
    </source>
</evidence>
<organism evidence="3 4">
    <name type="scientific">Aspergillus coremiiformis</name>
    <dbReference type="NCBI Taxonomy" id="138285"/>
    <lineage>
        <taxon>Eukaryota</taxon>
        <taxon>Fungi</taxon>
        <taxon>Dikarya</taxon>
        <taxon>Ascomycota</taxon>
        <taxon>Pezizomycotina</taxon>
        <taxon>Eurotiomycetes</taxon>
        <taxon>Eurotiomycetidae</taxon>
        <taxon>Eurotiales</taxon>
        <taxon>Aspergillaceae</taxon>
        <taxon>Aspergillus</taxon>
        <taxon>Aspergillus subgen. Circumdati</taxon>
    </lineage>
</organism>
<sequence>MDFDDISLAAFEKKRWQWGCLCSQSAQGICALANFFRQRDDGMLVSMHCGSFNFSYRLHWEDDEEDWLIRFPLPGKSMFLDEKVCAEAVLMKYMADQTQIPVPRVIAYGMADDNPTGLGPFMIMTWIEGRTMSELLRTEHHDILNPEIDQQMLRTLYGQMARILLELWQLDFDRIGCLSHDAVSGEYQITQRALTLEMNEMIRIRGLTDGTTARVSETSAEYITSLLQLQSTHLAEQRNSIHDSVDCREKYTCRHLMKAIALRFISHKENHGPFKLFSEDFCPGNVLVNDALQVVGVIDWEFCYAAPAQFACSIPWWLLLQRPHSIINKVGGRAFLDAFLPKADLFLQTMAEAEEARGLGSTDDSLSVRMRKSIDDQSAWFILACRMVSSVDLIYWDLLDEHCWGPRSSIAERVHQFTNVAICADRENFVRHKINQLQEYCTELGVGTEVEYEEECFINEPWRFHGVHRPLQMSTRHHIFFASTVGVFVLVYAMNLVA</sequence>
<keyword evidence="1" id="KW-0472">Membrane</keyword>
<keyword evidence="1" id="KW-0812">Transmembrane</keyword>
<gene>
    <name evidence="3" type="ORF">BDV28DRAFT_12531</name>
</gene>
<evidence type="ECO:0000313" key="3">
    <source>
        <dbReference type="EMBL" id="KAE8351836.1"/>
    </source>
</evidence>
<accession>A0A5N6Z4G2</accession>
<dbReference type="PANTHER" id="PTHR21310:SF37">
    <property type="entry name" value="AMINOGLYCOSIDE PHOSPHOTRANSFERASE DOMAIN-CONTAINING PROTEIN"/>
    <property type="match status" value="1"/>
</dbReference>
<evidence type="ECO:0000259" key="2">
    <source>
        <dbReference type="Pfam" id="PF01636"/>
    </source>
</evidence>
<proteinExistence type="predicted"/>
<dbReference type="AlphaFoldDB" id="A0A5N6Z4G2"/>
<dbReference type="EMBL" id="ML739153">
    <property type="protein sequence ID" value="KAE8351836.1"/>
    <property type="molecule type" value="Genomic_DNA"/>
</dbReference>
<dbReference type="PANTHER" id="PTHR21310">
    <property type="entry name" value="AMINOGLYCOSIDE PHOSPHOTRANSFERASE-RELATED-RELATED"/>
    <property type="match status" value="1"/>
</dbReference>
<dbReference type="GO" id="GO:0016301">
    <property type="term" value="F:kinase activity"/>
    <property type="evidence" value="ECO:0007669"/>
    <property type="project" value="UniProtKB-KW"/>
</dbReference>
<reference evidence="4" key="1">
    <citation type="submission" date="2019-04" db="EMBL/GenBank/DDBJ databases">
        <title>Friends and foes A comparative genomics studyof 23 Aspergillus species from section Flavi.</title>
        <authorList>
            <consortium name="DOE Joint Genome Institute"/>
            <person name="Kjaerbolling I."/>
            <person name="Vesth T."/>
            <person name="Frisvad J.C."/>
            <person name="Nybo J.L."/>
            <person name="Theobald S."/>
            <person name="Kildgaard S."/>
            <person name="Isbrandt T."/>
            <person name="Kuo A."/>
            <person name="Sato A."/>
            <person name="Lyhne E.K."/>
            <person name="Kogle M.E."/>
            <person name="Wiebenga A."/>
            <person name="Kun R.S."/>
            <person name="Lubbers R.J."/>
            <person name="Makela M.R."/>
            <person name="Barry K."/>
            <person name="Chovatia M."/>
            <person name="Clum A."/>
            <person name="Daum C."/>
            <person name="Haridas S."/>
            <person name="He G."/>
            <person name="LaButti K."/>
            <person name="Lipzen A."/>
            <person name="Mondo S."/>
            <person name="Riley R."/>
            <person name="Salamov A."/>
            <person name="Simmons B.A."/>
            <person name="Magnuson J.K."/>
            <person name="Henrissat B."/>
            <person name="Mortensen U.H."/>
            <person name="Larsen T.O."/>
            <person name="Devries R.P."/>
            <person name="Grigoriev I.V."/>
            <person name="Machida M."/>
            <person name="Baker S.E."/>
            <person name="Andersen M.R."/>
        </authorList>
    </citation>
    <scope>NUCLEOTIDE SEQUENCE [LARGE SCALE GENOMIC DNA]</scope>
    <source>
        <strain evidence="4">CBS 553.77</strain>
    </source>
</reference>
<protein>
    <submittedName>
        <fullName evidence="3">Kinase-like domain-containing protein</fullName>
    </submittedName>
</protein>
<dbReference type="Pfam" id="PF01636">
    <property type="entry name" value="APH"/>
    <property type="match status" value="1"/>
</dbReference>
<name>A0A5N6Z4G2_9EURO</name>
<keyword evidence="3" id="KW-0808">Transferase</keyword>
<dbReference type="OrthoDB" id="5412996at2759"/>
<dbReference type="SUPFAM" id="SSF56112">
    <property type="entry name" value="Protein kinase-like (PK-like)"/>
    <property type="match status" value="1"/>
</dbReference>
<keyword evidence="4" id="KW-1185">Reference proteome</keyword>
<feature type="transmembrane region" description="Helical" evidence="1">
    <location>
        <begin position="479"/>
        <end position="497"/>
    </location>
</feature>